<dbReference type="InterPro" id="IPR003594">
    <property type="entry name" value="HATPase_dom"/>
</dbReference>
<evidence type="ECO:0000256" key="3">
    <source>
        <dbReference type="ARBA" id="ARBA00022553"/>
    </source>
</evidence>
<reference evidence="13 14" key="1">
    <citation type="journal article" date="2019" name="Int. J. Syst. Evol. Microbiol.">
        <title>The Global Catalogue of Microorganisms (GCM) 10K type strain sequencing project: providing services to taxonomists for standard genome sequencing and annotation.</title>
        <authorList>
            <consortium name="The Broad Institute Genomics Platform"/>
            <consortium name="The Broad Institute Genome Sequencing Center for Infectious Disease"/>
            <person name="Wu L."/>
            <person name="Ma J."/>
        </authorList>
    </citation>
    <scope>NUCLEOTIDE SEQUENCE [LARGE SCALE GENOMIC DNA]</scope>
    <source>
        <strain evidence="13 14">JCM 15572</strain>
    </source>
</reference>
<dbReference type="GO" id="GO:0016301">
    <property type="term" value="F:kinase activity"/>
    <property type="evidence" value="ECO:0007669"/>
    <property type="project" value="UniProtKB-KW"/>
</dbReference>
<feature type="domain" description="Signal transduction histidine kinase subgroup 3 dimerisation and phosphoacceptor" evidence="12">
    <location>
        <begin position="167"/>
        <end position="232"/>
    </location>
</feature>
<evidence type="ECO:0000256" key="8">
    <source>
        <dbReference type="ARBA" id="ARBA00023012"/>
    </source>
</evidence>
<evidence type="ECO:0000256" key="7">
    <source>
        <dbReference type="ARBA" id="ARBA00022840"/>
    </source>
</evidence>
<accession>A0ABN2EEP2</accession>
<keyword evidence="10" id="KW-1133">Transmembrane helix</keyword>
<evidence type="ECO:0000256" key="6">
    <source>
        <dbReference type="ARBA" id="ARBA00022777"/>
    </source>
</evidence>
<dbReference type="InterPro" id="IPR011712">
    <property type="entry name" value="Sig_transdc_His_kin_sub3_dim/P"/>
</dbReference>
<comment type="caution">
    <text evidence="13">The sequence shown here is derived from an EMBL/GenBank/DDBJ whole genome shotgun (WGS) entry which is preliminary data.</text>
</comment>
<feature type="transmembrane region" description="Helical" evidence="10">
    <location>
        <begin position="61"/>
        <end position="79"/>
    </location>
</feature>
<evidence type="ECO:0000256" key="2">
    <source>
        <dbReference type="ARBA" id="ARBA00012438"/>
    </source>
</evidence>
<keyword evidence="10" id="KW-0472">Membrane</keyword>
<dbReference type="Proteomes" id="UP001501705">
    <property type="component" value="Unassembled WGS sequence"/>
</dbReference>
<name>A0ABN2EEP2_9ACTN</name>
<dbReference type="InterPro" id="IPR036890">
    <property type="entry name" value="HATPase_C_sf"/>
</dbReference>
<feature type="domain" description="Histidine kinase/HSP90-like ATPase" evidence="11">
    <location>
        <begin position="275"/>
        <end position="382"/>
    </location>
</feature>
<keyword evidence="6 13" id="KW-0418">Kinase</keyword>
<evidence type="ECO:0000256" key="5">
    <source>
        <dbReference type="ARBA" id="ARBA00022741"/>
    </source>
</evidence>
<dbReference type="EMBL" id="BAAAPH010000034">
    <property type="protein sequence ID" value="GAA1604487.1"/>
    <property type="molecule type" value="Genomic_DNA"/>
</dbReference>
<evidence type="ECO:0000256" key="10">
    <source>
        <dbReference type="SAM" id="Phobius"/>
    </source>
</evidence>
<keyword evidence="10" id="KW-0812">Transmembrane</keyword>
<dbReference type="RefSeq" id="WP_344240911.1">
    <property type="nucleotide sequence ID" value="NZ_BAAAPH010000034.1"/>
</dbReference>
<feature type="transmembrane region" description="Helical" evidence="10">
    <location>
        <begin position="34"/>
        <end position="52"/>
    </location>
</feature>
<evidence type="ECO:0000256" key="9">
    <source>
        <dbReference type="SAM" id="MobiDB-lite"/>
    </source>
</evidence>
<dbReference type="Gene3D" id="3.30.565.10">
    <property type="entry name" value="Histidine kinase-like ATPase, C-terminal domain"/>
    <property type="match status" value="1"/>
</dbReference>
<comment type="catalytic activity">
    <reaction evidence="1">
        <text>ATP + protein L-histidine = ADP + protein N-phospho-L-histidine.</text>
        <dbReference type="EC" id="2.7.13.3"/>
    </reaction>
</comment>
<dbReference type="PANTHER" id="PTHR24421:SF10">
    <property type="entry name" value="NITRATE_NITRITE SENSOR PROTEIN NARQ"/>
    <property type="match status" value="1"/>
</dbReference>
<evidence type="ECO:0000259" key="11">
    <source>
        <dbReference type="Pfam" id="PF02518"/>
    </source>
</evidence>
<feature type="region of interest" description="Disordered" evidence="9">
    <location>
        <begin position="351"/>
        <end position="387"/>
    </location>
</feature>
<keyword evidence="14" id="KW-1185">Reference proteome</keyword>
<gene>
    <name evidence="13" type="ORF">GCM10009804_71010</name>
</gene>
<organism evidence="13 14">
    <name type="scientific">Kribbella hippodromi</name>
    <dbReference type="NCBI Taxonomy" id="434347"/>
    <lineage>
        <taxon>Bacteria</taxon>
        <taxon>Bacillati</taxon>
        <taxon>Actinomycetota</taxon>
        <taxon>Actinomycetes</taxon>
        <taxon>Propionibacteriales</taxon>
        <taxon>Kribbellaceae</taxon>
        <taxon>Kribbella</taxon>
    </lineage>
</organism>
<keyword evidence="3" id="KW-0597">Phosphoprotein</keyword>
<evidence type="ECO:0000313" key="14">
    <source>
        <dbReference type="Proteomes" id="UP001501705"/>
    </source>
</evidence>
<keyword evidence="7" id="KW-0067">ATP-binding</keyword>
<keyword evidence="8" id="KW-0902">Two-component regulatory system</keyword>
<dbReference type="PANTHER" id="PTHR24421">
    <property type="entry name" value="NITRATE/NITRITE SENSOR PROTEIN NARX-RELATED"/>
    <property type="match status" value="1"/>
</dbReference>
<dbReference type="Gene3D" id="1.20.5.1930">
    <property type="match status" value="1"/>
</dbReference>
<sequence>MQLARRATDLALLGVLAVLLGFSAYELARVWGSGYWVLDAVAGAVVGVVALVRRRDRWRTAIAGLSVAAVAVVIARVGGLPTEPGPGMALALAVLVGSGVATLPRIQAILIAAGGAVVSAGSMLSSQGSGVSVVNATAWLIAMIAGAGLRWRDVRRTATANRIRQDERLNLARELHDVVAHHISGIVLQAQGARIAGRRHPAEYDNSLAGIESAGAEALTAMRRVVGLLRDDDVVPGPVGLDHLRELVERFNAHGPKTTLQLPPDEPPWPPEVTTTISRVVQESLTNVARHAPHADTVTVKVLHAEDEVTVEIADNAEPAPARYQRSGFGLLDQRSGFGLLGIRERVEALGGTLSAGPRPTPPTTRDTTLHGWTVSASLPLDRTSHR</sequence>
<feature type="transmembrane region" description="Helical" evidence="10">
    <location>
        <begin position="131"/>
        <end position="149"/>
    </location>
</feature>
<keyword evidence="5" id="KW-0547">Nucleotide-binding</keyword>
<evidence type="ECO:0000259" key="12">
    <source>
        <dbReference type="Pfam" id="PF07730"/>
    </source>
</evidence>
<protein>
    <recommendedName>
        <fullName evidence="2">histidine kinase</fullName>
        <ecNumber evidence="2">2.7.13.3</ecNumber>
    </recommendedName>
</protein>
<evidence type="ECO:0000313" key="13">
    <source>
        <dbReference type="EMBL" id="GAA1604487.1"/>
    </source>
</evidence>
<dbReference type="EC" id="2.7.13.3" evidence="2"/>
<proteinExistence type="predicted"/>
<dbReference type="CDD" id="cd16917">
    <property type="entry name" value="HATPase_UhpB-NarQ-NarX-like"/>
    <property type="match status" value="1"/>
</dbReference>
<keyword evidence="4" id="KW-0808">Transferase</keyword>
<evidence type="ECO:0000256" key="4">
    <source>
        <dbReference type="ARBA" id="ARBA00022679"/>
    </source>
</evidence>
<evidence type="ECO:0000256" key="1">
    <source>
        <dbReference type="ARBA" id="ARBA00000085"/>
    </source>
</evidence>
<dbReference type="InterPro" id="IPR050482">
    <property type="entry name" value="Sensor_HK_TwoCompSys"/>
</dbReference>
<dbReference type="SUPFAM" id="SSF55874">
    <property type="entry name" value="ATPase domain of HSP90 chaperone/DNA topoisomerase II/histidine kinase"/>
    <property type="match status" value="1"/>
</dbReference>
<dbReference type="Pfam" id="PF07730">
    <property type="entry name" value="HisKA_3"/>
    <property type="match status" value="1"/>
</dbReference>
<dbReference type="Pfam" id="PF02518">
    <property type="entry name" value="HATPase_c"/>
    <property type="match status" value="1"/>
</dbReference>